<sequence>MHHGNKKTDDATRKKKSKTPTKCLWTKAEDERLRNAVLDNGAKNWKKIAKRMPNRTDVQCLHRWQKVLNPELVKGPWSPEEDELVKQLVEKYGPRSWSVIAKHLKGRIGKQCRERWHNHLDPTINREPWTEEEDDLLIEKHEELGNKWAEISKYFNGRTDNMIKNRWNSTIRRRVFGAPTKRRNSKKKQTRSKKQRKAKASNSAPSEEQKILQQEESLETKEESPDTPSDDEKDFFSDFDVSWMDDASILPECLEYIQPNSGNFSGDEISAELSIPEIPGDYGLDNSDLFSSLISSSKMGTITPPFTQTSSSILKKRPFLEFYETSPSPNDNVKRLCNDAARGFSPSTFFGTSAILCSSFLTSSPVEQTESEEMRELFDSVASTEIVQN</sequence>
<feature type="compositionally biased region" description="Basic residues" evidence="7">
    <location>
        <begin position="174"/>
        <end position="199"/>
    </location>
</feature>
<keyword evidence="6" id="KW-0539">Nucleus</keyword>
<dbReference type="EMBL" id="HBKP01012109">
    <property type="protein sequence ID" value="CAE2219413.1"/>
    <property type="molecule type" value="Transcribed_RNA"/>
</dbReference>
<feature type="domain" description="Myb-like" evidence="8">
    <location>
        <begin position="69"/>
        <end position="120"/>
    </location>
</feature>
<dbReference type="InterPro" id="IPR017930">
    <property type="entry name" value="Myb_dom"/>
</dbReference>
<evidence type="ECO:0000256" key="4">
    <source>
        <dbReference type="ARBA" id="ARBA00023125"/>
    </source>
</evidence>
<evidence type="ECO:0000256" key="6">
    <source>
        <dbReference type="ARBA" id="ARBA00023242"/>
    </source>
</evidence>
<feature type="region of interest" description="Disordered" evidence="7">
    <location>
        <begin position="1"/>
        <end position="22"/>
    </location>
</feature>
<keyword evidence="2" id="KW-0677">Repeat</keyword>
<feature type="domain" description="HTH myb-type" evidence="9">
    <location>
        <begin position="69"/>
        <end position="124"/>
    </location>
</feature>
<keyword evidence="3" id="KW-0805">Transcription regulation</keyword>
<dbReference type="Pfam" id="PF13921">
    <property type="entry name" value="Myb_DNA-bind_6"/>
    <property type="match status" value="1"/>
</dbReference>
<accession>A0A7S4I5Q7</accession>
<evidence type="ECO:0000256" key="5">
    <source>
        <dbReference type="ARBA" id="ARBA00023163"/>
    </source>
</evidence>
<dbReference type="PROSITE" id="PS50090">
    <property type="entry name" value="MYB_LIKE"/>
    <property type="match status" value="3"/>
</dbReference>
<evidence type="ECO:0000259" key="9">
    <source>
        <dbReference type="PROSITE" id="PS51294"/>
    </source>
</evidence>
<feature type="domain" description="Myb-like" evidence="8">
    <location>
        <begin position="25"/>
        <end position="68"/>
    </location>
</feature>
<reference evidence="10" key="1">
    <citation type="submission" date="2021-01" db="EMBL/GenBank/DDBJ databases">
        <authorList>
            <person name="Corre E."/>
            <person name="Pelletier E."/>
            <person name="Niang G."/>
            <person name="Scheremetjew M."/>
            <person name="Finn R."/>
            <person name="Kale V."/>
            <person name="Holt S."/>
            <person name="Cochrane G."/>
            <person name="Meng A."/>
            <person name="Brown T."/>
            <person name="Cohen L."/>
        </authorList>
    </citation>
    <scope>NUCLEOTIDE SEQUENCE</scope>
    <source>
        <strain evidence="10">DIVA3 518/3/11/1/6</strain>
    </source>
</reference>
<feature type="domain" description="Myb-like" evidence="8">
    <location>
        <begin position="121"/>
        <end position="171"/>
    </location>
</feature>
<dbReference type="CDD" id="cd00167">
    <property type="entry name" value="SANT"/>
    <property type="match status" value="3"/>
</dbReference>
<dbReference type="GO" id="GO:0005634">
    <property type="term" value="C:nucleus"/>
    <property type="evidence" value="ECO:0007669"/>
    <property type="project" value="UniProtKB-SubCell"/>
</dbReference>
<comment type="subcellular location">
    <subcellularLocation>
        <location evidence="1">Nucleus</location>
    </subcellularLocation>
</comment>
<dbReference type="InterPro" id="IPR009057">
    <property type="entry name" value="Homeodomain-like_sf"/>
</dbReference>
<evidence type="ECO:0000256" key="7">
    <source>
        <dbReference type="SAM" id="MobiDB-lite"/>
    </source>
</evidence>
<dbReference type="InterPro" id="IPR001005">
    <property type="entry name" value="SANT/Myb"/>
</dbReference>
<dbReference type="Pfam" id="PF00249">
    <property type="entry name" value="Myb_DNA-binding"/>
    <property type="match status" value="1"/>
</dbReference>
<dbReference type="GO" id="GO:0000978">
    <property type="term" value="F:RNA polymerase II cis-regulatory region sequence-specific DNA binding"/>
    <property type="evidence" value="ECO:0007669"/>
    <property type="project" value="TreeGrafter"/>
</dbReference>
<feature type="region of interest" description="Disordered" evidence="7">
    <location>
        <begin position="174"/>
        <end position="235"/>
    </location>
</feature>
<dbReference type="SUPFAM" id="SSF46689">
    <property type="entry name" value="Homeodomain-like"/>
    <property type="match status" value="2"/>
</dbReference>
<dbReference type="InterPro" id="IPR050560">
    <property type="entry name" value="MYB_TF"/>
</dbReference>
<dbReference type="FunFam" id="1.10.10.60:FF:000010">
    <property type="entry name" value="Transcriptional activator Myb isoform A"/>
    <property type="match status" value="1"/>
</dbReference>
<protein>
    <submittedName>
        <fullName evidence="10">Uncharacterized protein</fullName>
    </submittedName>
</protein>
<feature type="domain" description="HTH myb-type" evidence="9">
    <location>
        <begin position="22"/>
        <end position="68"/>
    </location>
</feature>
<dbReference type="Gene3D" id="1.10.10.60">
    <property type="entry name" value="Homeodomain-like"/>
    <property type="match status" value="3"/>
</dbReference>
<dbReference type="GO" id="GO:0000981">
    <property type="term" value="F:DNA-binding transcription factor activity, RNA polymerase II-specific"/>
    <property type="evidence" value="ECO:0007669"/>
    <property type="project" value="TreeGrafter"/>
</dbReference>
<evidence type="ECO:0000259" key="8">
    <source>
        <dbReference type="PROSITE" id="PS50090"/>
    </source>
</evidence>
<evidence type="ECO:0000313" key="10">
    <source>
        <dbReference type="EMBL" id="CAE2219413.1"/>
    </source>
</evidence>
<name>A0A7S4I5Q7_9EUKA</name>
<keyword evidence="4" id="KW-0238">DNA-binding</keyword>
<dbReference type="PROSITE" id="PS51294">
    <property type="entry name" value="HTH_MYB"/>
    <property type="match status" value="3"/>
</dbReference>
<keyword evidence="5" id="KW-0804">Transcription</keyword>
<organism evidence="10">
    <name type="scientific">Vannella robusta</name>
    <dbReference type="NCBI Taxonomy" id="1487602"/>
    <lineage>
        <taxon>Eukaryota</taxon>
        <taxon>Amoebozoa</taxon>
        <taxon>Discosea</taxon>
        <taxon>Flabellinia</taxon>
        <taxon>Vannellidae</taxon>
        <taxon>Vannella</taxon>
    </lineage>
</organism>
<gene>
    <name evidence="10" type="ORF">VSP0166_LOCUS8497</name>
</gene>
<dbReference type="PANTHER" id="PTHR45614:SF25">
    <property type="entry name" value="MYB PROTEIN"/>
    <property type="match status" value="1"/>
</dbReference>
<feature type="domain" description="HTH myb-type" evidence="9">
    <location>
        <begin position="125"/>
        <end position="175"/>
    </location>
</feature>
<feature type="compositionally biased region" description="Basic and acidic residues" evidence="7">
    <location>
        <begin position="1"/>
        <end position="12"/>
    </location>
</feature>
<dbReference type="SMART" id="SM00717">
    <property type="entry name" value="SANT"/>
    <property type="match status" value="3"/>
</dbReference>
<dbReference type="FunFam" id="1.10.10.60:FF:000016">
    <property type="entry name" value="Transcriptional activator Myb isoform A"/>
    <property type="match status" value="1"/>
</dbReference>
<proteinExistence type="predicted"/>
<dbReference type="AlphaFoldDB" id="A0A7S4I5Q7"/>
<evidence type="ECO:0000256" key="1">
    <source>
        <dbReference type="ARBA" id="ARBA00004123"/>
    </source>
</evidence>
<evidence type="ECO:0000256" key="2">
    <source>
        <dbReference type="ARBA" id="ARBA00022737"/>
    </source>
</evidence>
<evidence type="ECO:0000256" key="3">
    <source>
        <dbReference type="ARBA" id="ARBA00023015"/>
    </source>
</evidence>
<dbReference type="PANTHER" id="PTHR45614">
    <property type="entry name" value="MYB PROTEIN-RELATED"/>
    <property type="match status" value="1"/>
</dbReference>